<dbReference type="WBParaSite" id="jg13362">
    <property type="protein sequence ID" value="jg13362"/>
    <property type="gene ID" value="jg13362"/>
</dbReference>
<reference evidence="2" key="1">
    <citation type="submission" date="2022-11" db="UniProtKB">
        <authorList>
            <consortium name="WormBaseParasite"/>
        </authorList>
    </citation>
    <scope>IDENTIFICATION</scope>
</reference>
<evidence type="ECO:0000313" key="2">
    <source>
        <dbReference type="WBParaSite" id="jg13362"/>
    </source>
</evidence>
<accession>A0A915CXP9</accession>
<dbReference type="Proteomes" id="UP000887574">
    <property type="component" value="Unplaced"/>
</dbReference>
<evidence type="ECO:0000313" key="1">
    <source>
        <dbReference type="Proteomes" id="UP000887574"/>
    </source>
</evidence>
<organism evidence="1 2">
    <name type="scientific">Ditylenchus dipsaci</name>
    <dbReference type="NCBI Taxonomy" id="166011"/>
    <lineage>
        <taxon>Eukaryota</taxon>
        <taxon>Metazoa</taxon>
        <taxon>Ecdysozoa</taxon>
        <taxon>Nematoda</taxon>
        <taxon>Chromadorea</taxon>
        <taxon>Rhabditida</taxon>
        <taxon>Tylenchina</taxon>
        <taxon>Tylenchomorpha</taxon>
        <taxon>Sphaerularioidea</taxon>
        <taxon>Anguinidae</taxon>
        <taxon>Anguininae</taxon>
        <taxon>Ditylenchus</taxon>
    </lineage>
</organism>
<protein>
    <submittedName>
        <fullName evidence="2">Uncharacterized protein</fullName>
    </submittedName>
</protein>
<keyword evidence="1" id="KW-1185">Reference proteome</keyword>
<sequence length="69" mass="7807">MVLEDVFNWALPLLHNPAVHNAVCSLITTILSTVDESSALRKKYTFEVVVNNISRLHIFHQELCNLSNS</sequence>
<name>A0A915CXP9_9BILA</name>
<dbReference type="AlphaFoldDB" id="A0A915CXP9"/>
<proteinExistence type="predicted"/>